<organism evidence="2">
    <name type="scientific">viral metagenome</name>
    <dbReference type="NCBI Taxonomy" id="1070528"/>
    <lineage>
        <taxon>unclassified sequences</taxon>
        <taxon>metagenomes</taxon>
        <taxon>organismal metagenomes</taxon>
    </lineage>
</organism>
<dbReference type="SUPFAM" id="SSF53448">
    <property type="entry name" value="Nucleotide-diphospho-sugar transferases"/>
    <property type="match status" value="1"/>
</dbReference>
<evidence type="ECO:0000259" key="1">
    <source>
        <dbReference type="Pfam" id="PF00483"/>
    </source>
</evidence>
<dbReference type="InterPro" id="IPR029044">
    <property type="entry name" value="Nucleotide-diphossugar_trans"/>
</dbReference>
<protein>
    <recommendedName>
        <fullName evidence="1">Nucleotidyl transferase domain-containing protein</fullName>
    </recommendedName>
</protein>
<dbReference type="InterPro" id="IPR036412">
    <property type="entry name" value="HAD-like_sf"/>
</dbReference>
<dbReference type="InterPro" id="IPR023214">
    <property type="entry name" value="HAD_sf"/>
</dbReference>
<dbReference type="Gene3D" id="3.90.550.10">
    <property type="entry name" value="Spore Coat Polysaccharide Biosynthesis Protein SpsA, Chain A"/>
    <property type="match status" value="1"/>
</dbReference>
<dbReference type="SUPFAM" id="SSF56784">
    <property type="entry name" value="HAD-like"/>
    <property type="match status" value="1"/>
</dbReference>
<reference evidence="2" key="1">
    <citation type="journal article" date="2020" name="Nature">
        <title>Giant virus diversity and host interactions through global metagenomics.</title>
        <authorList>
            <person name="Schulz F."/>
            <person name="Roux S."/>
            <person name="Paez-Espino D."/>
            <person name="Jungbluth S."/>
            <person name="Walsh D.A."/>
            <person name="Denef V.J."/>
            <person name="McMahon K.D."/>
            <person name="Konstantinidis K.T."/>
            <person name="Eloe-Fadrosh E.A."/>
            <person name="Kyrpides N.C."/>
            <person name="Woyke T."/>
        </authorList>
    </citation>
    <scope>NUCLEOTIDE SEQUENCE</scope>
    <source>
        <strain evidence="2">GVMAG-M-3300018416-26</strain>
    </source>
</reference>
<name>A0A6C0BPT7_9ZZZZ</name>
<proteinExistence type="predicted"/>
<dbReference type="Pfam" id="PF00483">
    <property type="entry name" value="NTP_transferase"/>
    <property type="match status" value="1"/>
</dbReference>
<dbReference type="EMBL" id="MN739215">
    <property type="protein sequence ID" value="QHS93992.1"/>
    <property type="molecule type" value="Genomic_DNA"/>
</dbReference>
<feature type="domain" description="Nucleotidyl transferase" evidence="1">
    <location>
        <begin position="8"/>
        <end position="189"/>
    </location>
</feature>
<sequence>MIILLPLGGQGERFKKQEYSSPKPLIKVLGKPIIFWLLDHLHLEQNTIVCIPYHKSLSKYRFEDIIQKEYPHLSFIFKPLNLNTKGAVETILYGLRALDKLNYMDSNILCLDGDNFYKNFNIIKEWNKKNQIFIVEDETLRTCFSFVNFDKSTNQVIELKEKSRISNFACTGAYGFESWKMLYSMCEYIINNKIKVLNEYYTSVLISEMISKNNIFSVKLIEKKDWICLGTPMDVILFNERDDIKNPCKRYCFDLDNTLVTFPDVKDDYSTVRPIIKNINLLKMIKSRNNTIIIYTARRMKTHKNNVGKVIADISKVTLETLEKYKIPYDELHFGKPNADFYIDDLGVSAFCDLEKEIGFYNRNIMIRDFNNISTNNTIEVYRKSSENLSSEIFYYKNIPSTIREYFPALIKWDTHSHWYDIEKIRGVTISKIFLAYQLSDTMLIKVMDVIFSIHNCSVSETSETISIYDNYSKKIRNRFDKELYTYLEDSEKHYEQIMSDLIDYEKNNSGIIGVIHGDPVFTNILIDFEDNIKFIDMRGKLGDKNTILGDVMYDWAKVYQSLIGYDEIQEGIELDFEYKNNLIALFEKYLHDKMNDKNIIKNIKIITKSLLFSLLPLHSDKSKCINYYKLMLSL</sequence>
<dbReference type="InterPro" id="IPR011009">
    <property type="entry name" value="Kinase-like_dom_sf"/>
</dbReference>
<dbReference type="AlphaFoldDB" id="A0A6C0BPT7"/>
<dbReference type="InterPro" id="IPR005835">
    <property type="entry name" value="NTP_transferase_dom"/>
</dbReference>
<dbReference type="SUPFAM" id="SSF56112">
    <property type="entry name" value="Protein kinase-like (PK-like)"/>
    <property type="match status" value="1"/>
</dbReference>
<evidence type="ECO:0000313" key="2">
    <source>
        <dbReference type="EMBL" id="QHS93992.1"/>
    </source>
</evidence>
<accession>A0A6C0BPT7</accession>
<dbReference type="Gene3D" id="3.40.50.1000">
    <property type="entry name" value="HAD superfamily/HAD-like"/>
    <property type="match status" value="1"/>
</dbReference>